<reference evidence="2" key="1">
    <citation type="submission" date="2022-11" db="UniProtKB">
        <authorList>
            <consortium name="WormBaseParasite"/>
        </authorList>
    </citation>
    <scope>IDENTIFICATION</scope>
</reference>
<dbReference type="WBParaSite" id="nRc.2.0.1.t32820-RA">
    <property type="protein sequence ID" value="nRc.2.0.1.t32820-RA"/>
    <property type="gene ID" value="nRc.2.0.1.g32820"/>
</dbReference>
<organism evidence="1 2">
    <name type="scientific">Romanomermis culicivorax</name>
    <name type="common">Nematode worm</name>
    <dbReference type="NCBI Taxonomy" id="13658"/>
    <lineage>
        <taxon>Eukaryota</taxon>
        <taxon>Metazoa</taxon>
        <taxon>Ecdysozoa</taxon>
        <taxon>Nematoda</taxon>
        <taxon>Enoplea</taxon>
        <taxon>Dorylaimia</taxon>
        <taxon>Mermithida</taxon>
        <taxon>Mermithoidea</taxon>
        <taxon>Mermithidae</taxon>
        <taxon>Romanomermis</taxon>
    </lineage>
</organism>
<evidence type="ECO:0000313" key="1">
    <source>
        <dbReference type="Proteomes" id="UP000887565"/>
    </source>
</evidence>
<dbReference type="AlphaFoldDB" id="A0A915K4P3"/>
<accession>A0A915K4P3</accession>
<name>A0A915K4P3_ROMCU</name>
<sequence length="66" mass="7386">MVGEICVELLILQAVKNRGPSRGIESFEEMVLENSLTLEEIIVSIPVEGSKESKKRNETIILFLLV</sequence>
<dbReference type="Proteomes" id="UP000887565">
    <property type="component" value="Unplaced"/>
</dbReference>
<proteinExistence type="predicted"/>
<protein>
    <submittedName>
        <fullName evidence="2">Uncharacterized protein</fullName>
    </submittedName>
</protein>
<evidence type="ECO:0000313" key="2">
    <source>
        <dbReference type="WBParaSite" id="nRc.2.0.1.t32820-RA"/>
    </source>
</evidence>
<keyword evidence="1" id="KW-1185">Reference proteome</keyword>